<protein>
    <submittedName>
        <fullName evidence="1">Uncharacterized protein</fullName>
    </submittedName>
</protein>
<organism evidence="1 2">
    <name type="scientific">Cirrhinus molitorella</name>
    <name type="common">mud carp</name>
    <dbReference type="NCBI Taxonomy" id="172907"/>
    <lineage>
        <taxon>Eukaryota</taxon>
        <taxon>Metazoa</taxon>
        <taxon>Chordata</taxon>
        <taxon>Craniata</taxon>
        <taxon>Vertebrata</taxon>
        <taxon>Euteleostomi</taxon>
        <taxon>Actinopterygii</taxon>
        <taxon>Neopterygii</taxon>
        <taxon>Teleostei</taxon>
        <taxon>Ostariophysi</taxon>
        <taxon>Cypriniformes</taxon>
        <taxon>Cyprinidae</taxon>
        <taxon>Labeoninae</taxon>
        <taxon>Labeonini</taxon>
        <taxon>Cirrhinus</taxon>
    </lineage>
</organism>
<keyword evidence="2" id="KW-1185">Reference proteome</keyword>
<accession>A0AA88PDM9</accession>
<sequence>MYGQSPHPLPSSSSNKNHEAPWKNVCFVRHLRTCRVTWFTANSATVDFTIAGPGQEADDFSCCDACIMNQRAQWPTCDQQRCTLLWLGGALSSPLSRSTDSTQLRGRPASMGIHVAKSQSVSERRKPRLCSLPHQPSPLPKKELFIWA</sequence>
<gene>
    <name evidence="1" type="ORF">Q8A67_021055</name>
</gene>
<evidence type="ECO:0000313" key="1">
    <source>
        <dbReference type="EMBL" id="KAK2876959.1"/>
    </source>
</evidence>
<name>A0AA88PDM9_9TELE</name>
<proteinExistence type="predicted"/>
<comment type="caution">
    <text evidence="1">The sequence shown here is derived from an EMBL/GenBank/DDBJ whole genome shotgun (WGS) entry which is preliminary data.</text>
</comment>
<evidence type="ECO:0000313" key="2">
    <source>
        <dbReference type="Proteomes" id="UP001187343"/>
    </source>
</evidence>
<dbReference type="AlphaFoldDB" id="A0AA88PDM9"/>
<dbReference type="EMBL" id="JAUYZG010000020">
    <property type="protein sequence ID" value="KAK2876959.1"/>
    <property type="molecule type" value="Genomic_DNA"/>
</dbReference>
<reference evidence="1" key="1">
    <citation type="submission" date="2023-08" db="EMBL/GenBank/DDBJ databases">
        <title>Chromosome-level Genome Assembly of mud carp (Cirrhinus molitorella).</title>
        <authorList>
            <person name="Liu H."/>
        </authorList>
    </citation>
    <scope>NUCLEOTIDE SEQUENCE</scope>
    <source>
        <strain evidence="1">Prfri</strain>
        <tissue evidence="1">Muscle</tissue>
    </source>
</reference>
<dbReference type="Proteomes" id="UP001187343">
    <property type="component" value="Unassembled WGS sequence"/>
</dbReference>